<evidence type="ECO:0000256" key="2">
    <source>
        <dbReference type="ARBA" id="ARBA00008107"/>
    </source>
</evidence>
<comment type="subunit">
    <text evidence="3 8">Homodimer.</text>
</comment>
<evidence type="ECO:0000256" key="6">
    <source>
        <dbReference type="ARBA" id="ARBA00022592"/>
    </source>
</evidence>
<dbReference type="GO" id="GO:0045936">
    <property type="term" value="P:negative regulation of phosphate metabolic process"/>
    <property type="evidence" value="ECO:0007669"/>
    <property type="project" value="InterPro"/>
</dbReference>
<dbReference type="PIRSF" id="PIRSF003107">
    <property type="entry name" value="PhoU"/>
    <property type="match status" value="1"/>
</dbReference>
<dbReference type="STRING" id="1123029.SAMN02745172_01617"/>
<dbReference type="InterPro" id="IPR026022">
    <property type="entry name" value="PhoU_dom"/>
</dbReference>
<reference evidence="10 11" key="1">
    <citation type="submission" date="2016-12" db="EMBL/GenBank/DDBJ databases">
        <authorList>
            <person name="Song W.-J."/>
            <person name="Kurnit D.M."/>
        </authorList>
    </citation>
    <scope>NUCLEOTIDE SEQUENCE [LARGE SCALE GENOMIC DNA]</scope>
    <source>
        <strain evidence="10 11">DSM 19599</strain>
    </source>
</reference>
<keyword evidence="6 8" id="KW-0592">Phosphate transport</keyword>
<dbReference type="RefSeq" id="WP_073627457.1">
    <property type="nucleotide sequence ID" value="NZ_FRXO01000003.1"/>
</dbReference>
<dbReference type="InterPro" id="IPR038078">
    <property type="entry name" value="PhoU-like_sf"/>
</dbReference>
<dbReference type="PANTHER" id="PTHR42930">
    <property type="entry name" value="PHOSPHATE-SPECIFIC TRANSPORT SYSTEM ACCESSORY PROTEIN PHOU"/>
    <property type="match status" value="1"/>
</dbReference>
<keyword evidence="5 8" id="KW-0963">Cytoplasm</keyword>
<dbReference type="OrthoDB" id="9814256at2"/>
<gene>
    <name evidence="10" type="ORF">SAMN02745172_01617</name>
</gene>
<dbReference type="GO" id="GO:0030643">
    <property type="term" value="P:intracellular phosphate ion homeostasis"/>
    <property type="evidence" value="ECO:0007669"/>
    <property type="project" value="InterPro"/>
</dbReference>
<comment type="function">
    <text evidence="7 8">Plays a role in the regulation of phosphate uptake.</text>
</comment>
<evidence type="ECO:0000256" key="5">
    <source>
        <dbReference type="ARBA" id="ARBA00022490"/>
    </source>
</evidence>
<proteinExistence type="inferred from homology"/>
<dbReference type="Proteomes" id="UP000186406">
    <property type="component" value="Unassembled WGS sequence"/>
</dbReference>
<feature type="domain" description="PhoU" evidence="9">
    <location>
        <begin position="20"/>
        <end position="108"/>
    </location>
</feature>
<dbReference type="Gene3D" id="1.20.58.220">
    <property type="entry name" value="Phosphate transport system protein phou homolog 2, domain 2"/>
    <property type="match status" value="2"/>
</dbReference>
<dbReference type="PANTHER" id="PTHR42930:SF3">
    <property type="entry name" value="PHOSPHATE-SPECIFIC TRANSPORT SYSTEM ACCESSORY PROTEIN PHOU"/>
    <property type="match status" value="1"/>
</dbReference>
<dbReference type="InterPro" id="IPR028366">
    <property type="entry name" value="PhoU"/>
</dbReference>
<dbReference type="GO" id="GO:0005737">
    <property type="term" value="C:cytoplasm"/>
    <property type="evidence" value="ECO:0007669"/>
    <property type="project" value="UniProtKB-SubCell"/>
</dbReference>
<evidence type="ECO:0000313" key="11">
    <source>
        <dbReference type="Proteomes" id="UP000186406"/>
    </source>
</evidence>
<evidence type="ECO:0000259" key="9">
    <source>
        <dbReference type="Pfam" id="PF01895"/>
    </source>
</evidence>
<keyword evidence="4 8" id="KW-0813">Transport</keyword>
<dbReference type="GO" id="GO:0006817">
    <property type="term" value="P:phosphate ion transport"/>
    <property type="evidence" value="ECO:0007669"/>
    <property type="project" value="UniProtKB-KW"/>
</dbReference>
<evidence type="ECO:0000313" key="10">
    <source>
        <dbReference type="EMBL" id="SHO64167.1"/>
    </source>
</evidence>
<accession>A0A1M7ZH17</accession>
<organism evidence="10 11">
    <name type="scientific">Pseudoxanthobacter soli DSM 19599</name>
    <dbReference type="NCBI Taxonomy" id="1123029"/>
    <lineage>
        <taxon>Bacteria</taxon>
        <taxon>Pseudomonadati</taxon>
        <taxon>Pseudomonadota</taxon>
        <taxon>Alphaproteobacteria</taxon>
        <taxon>Hyphomicrobiales</taxon>
        <taxon>Segnochrobactraceae</taxon>
        <taxon>Pseudoxanthobacter</taxon>
    </lineage>
</organism>
<feature type="domain" description="PhoU" evidence="9">
    <location>
        <begin position="125"/>
        <end position="209"/>
    </location>
</feature>
<comment type="similarity">
    <text evidence="2 8">Belongs to the PhoU family.</text>
</comment>
<comment type="subcellular location">
    <subcellularLocation>
        <location evidence="1 8">Cytoplasm</location>
    </subcellularLocation>
</comment>
<evidence type="ECO:0000256" key="7">
    <source>
        <dbReference type="ARBA" id="ARBA00056181"/>
    </source>
</evidence>
<sequence>MPQHTVVAYDDELKQLAGWIAEMGGQAERLLIDAVTALSRIDTDLAQQVIVNDQRLDIVQRKVEEAAISIIARRQPMARDLREIVSALRVSNDLERVGDLAKNIAKRVVAMNGQYQSKRLVLGVEHISEIALEQIKTVIDAYTARDVEAAEAVRNRDDEIDAMYTSLFRELLTYMMEDPRNITFCTHLLFCAKNIERIGDHATNIAENIHYLVTGEQPALDRPKLDNSSLTSVEFGKAEQARATAASTETGKA</sequence>
<dbReference type="Pfam" id="PF01895">
    <property type="entry name" value="PhoU"/>
    <property type="match status" value="2"/>
</dbReference>
<protein>
    <recommendedName>
        <fullName evidence="8">Phosphate-specific transport system accessory protein PhoU</fullName>
    </recommendedName>
</protein>
<dbReference type="NCBIfam" id="TIGR02135">
    <property type="entry name" value="phoU_full"/>
    <property type="match status" value="1"/>
</dbReference>
<dbReference type="AlphaFoldDB" id="A0A1M7ZH17"/>
<keyword evidence="11" id="KW-1185">Reference proteome</keyword>
<evidence type="ECO:0000256" key="1">
    <source>
        <dbReference type="ARBA" id="ARBA00004496"/>
    </source>
</evidence>
<dbReference type="SUPFAM" id="SSF109755">
    <property type="entry name" value="PhoU-like"/>
    <property type="match status" value="1"/>
</dbReference>
<evidence type="ECO:0000256" key="4">
    <source>
        <dbReference type="ARBA" id="ARBA00022448"/>
    </source>
</evidence>
<evidence type="ECO:0000256" key="8">
    <source>
        <dbReference type="PIRNR" id="PIRNR003107"/>
    </source>
</evidence>
<dbReference type="EMBL" id="FRXO01000003">
    <property type="protein sequence ID" value="SHO64167.1"/>
    <property type="molecule type" value="Genomic_DNA"/>
</dbReference>
<evidence type="ECO:0000256" key="3">
    <source>
        <dbReference type="ARBA" id="ARBA00011738"/>
    </source>
</evidence>
<name>A0A1M7ZH17_9HYPH</name>
<dbReference type="FunFam" id="1.20.58.220:FF:000004">
    <property type="entry name" value="Phosphate-specific transport system accessory protein PhoU"/>
    <property type="match status" value="1"/>
</dbReference>